<dbReference type="Proteomes" id="UP000662986">
    <property type="component" value="Chromosome"/>
</dbReference>
<proteinExistence type="predicted"/>
<feature type="region of interest" description="Disordered" evidence="1">
    <location>
        <begin position="1"/>
        <end position="23"/>
    </location>
</feature>
<evidence type="ECO:0000313" key="3">
    <source>
        <dbReference type="Proteomes" id="UP000662986"/>
    </source>
</evidence>
<sequence>MQENDVLPERFEGSDHTSPTSAQTEYLSEITIEQLEEVEELTGPPPVAPEEYVCKDRDRTQPKRDAEAGERITRDLGDFVASGHGYMVESFSTATTLPTTCRYCNGPLPLPETADFVCEFPHLPWDKCRCNWCVIKEERLLRDVGGQPEICNEKACRRAQKRDEMRRYRARKKAEKQGMAEITASQITAA</sequence>
<accession>A0A974W0B0</accession>
<gene>
    <name evidence="2" type="ORF">JWS13_10030</name>
</gene>
<dbReference type="RefSeq" id="WP_206005456.1">
    <property type="nucleotide sequence ID" value="NZ_CP070619.1"/>
</dbReference>
<organism evidence="2 3">
    <name type="scientific">Rhodococcus pseudokoreensis</name>
    <dbReference type="NCBI Taxonomy" id="2811421"/>
    <lineage>
        <taxon>Bacteria</taxon>
        <taxon>Bacillati</taxon>
        <taxon>Actinomycetota</taxon>
        <taxon>Actinomycetes</taxon>
        <taxon>Mycobacteriales</taxon>
        <taxon>Nocardiaceae</taxon>
        <taxon>Rhodococcus</taxon>
    </lineage>
</organism>
<evidence type="ECO:0000313" key="2">
    <source>
        <dbReference type="EMBL" id="QSE88920.1"/>
    </source>
</evidence>
<reference evidence="2 3" key="1">
    <citation type="journal article" date="2021" name="Microbiol. Resour. Announc.">
        <title>Complete Genome Sequences of Two Rhodococcus sp. Strains with Large and Linear Chromosomes, Isolated from Apple Rhizosphere.</title>
        <authorList>
            <person name="Benning S."/>
            <person name="Brugnone N."/>
            <person name="Siani R."/>
            <person name="Kublik S."/>
            <person name="Schloter M."/>
            <person name="Rad V."/>
        </authorList>
    </citation>
    <scope>NUCLEOTIDE SEQUENCE [LARGE SCALE GENOMIC DNA]</scope>
    <source>
        <strain evidence="2 3">R79</strain>
    </source>
</reference>
<dbReference type="EMBL" id="CP070619">
    <property type="protein sequence ID" value="QSE88920.1"/>
    <property type="molecule type" value="Genomic_DNA"/>
</dbReference>
<name>A0A974W0B0_9NOCA</name>
<keyword evidence="3" id="KW-1185">Reference proteome</keyword>
<evidence type="ECO:0000256" key="1">
    <source>
        <dbReference type="SAM" id="MobiDB-lite"/>
    </source>
</evidence>
<reference evidence="2 3" key="2">
    <citation type="journal article" date="2022" name="Arch. Microbiol.">
        <title>Rhodococcus pseudokoreensis sp. nov. isolated from the rhizosphere of young M26 apple rootstocks.</title>
        <authorList>
            <person name="Kampfer P."/>
            <person name="Glaeser S.P."/>
            <person name="Blom J."/>
            <person name="Wolf J."/>
            <person name="Benning S."/>
            <person name="Schloter M."/>
            <person name="Neumann-Schaal M."/>
        </authorList>
    </citation>
    <scope>NUCLEOTIDE SEQUENCE [LARGE SCALE GENOMIC DNA]</scope>
    <source>
        <strain evidence="2 3">R79</strain>
    </source>
</reference>
<protein>
    <submittedName>
        <fullName evidence="2">Uncharacterized protein</fullName>
    </submittedName>
</protein>